<feature type="compositionally biased region" description="Polar residues" evidence="1">
    <location>
        <begin position="31"/>
        <end position="40"/>
    </location>
</feature>
<evidence type="ECO:0000313" key="2">
    <source>
        <dbReference type="Ensembl" id="ENSCPVP00000025359.1"/>
    </source>
</evidence>
<evidence type="ECO:0000313" key="3">
    <source>
        <dbReference type="Proteomes" id="UP000694382"/>
    </source>
</evidence>
<feature type="region of interest" description="Disordered" evidence="1">
    <location>
        <begin position="31"/>
        <end position="53"/>
    </location>
</feature>
<dbReference type="Proteomes" id="UP000694382">
    <property type="component" value="Chromosome 19"/>
</dbReference>
<dbReference type="AlphaFoldDB" id="A0A8U8B923"/>
<reference evidence="2" key="3">
    <citation type="submission" date="2025-09" db="UniProtKB">
        <authorList>
            <consortium name="Ensembl"/>
        </authorList>
    </citation>
    <scope>IDENTIFICATION</scope>
</reference>
<keyword evidence="3" id="KW-1185">Reference proteome</keyword>
<reference evidence="2" key="2">
    <citation type="submission" date="2025-08" db="UniProtKB">
        <authorList>
            <consortium name="Ensembl"/>
        </authorList>
    </citation>
    <scope>IDENTIFICATION</scope>
</reference>
<evidence type="ECO:0000256" key="1">
    <source>
        <dbReference type="SAM" id="MobiDB-lite"/>
    </source>
</evidence>
<name>A0A8U8B923_GEOPR</name>
<dbReference type="Ensembl" id="ENSCPVT00000024475.1">
    <property type="protein sequence ID" value="ENSCPVP00000025359.1"/>
    <property type="gene ID" value="ENSCPVG00000017478.1"/>
</dbReference>
<sequence>MRRDAFHCPRLFHIPSNLALSTSRDGAATTSLGNLSQGLTHSPALHSPAQHSPAQHILALHSPAQHSLAQHSPAQHSLALHSSVQHSLALHSSVQHSLALHSIGGKRCILMQHPCAHPLPCALEALWPHSAHSSRQRLGWLGAPACSHT</sequence>
<accession>A0A8U8B923</accession>
<organism evidence="2 3">
    <name type="scientific">Geospiza parvula</name>
    <name type="common">Small tree-finch</name>
    <name type="synonym">Camarhynchus parvulus</name>
    <dbReference type="NCBI Taxonomy" id="87175"/>
    <lineage>
        <taxon>Eukaryota</taxon>
        <taxon>Metazoa</taxon>
        <taxon>Chordata</taxon>
        <taxon>Craniata</taxon>
        <taxon>Vertebrata</taxon>
        <taxon>Euteleostomi</taxon>
        <taxon>Archelosauria</taxon>
        <taxon>Archosauria</taxon>
        <taxon>Dinosauria</taxon>
        <taxon>Saurischia</taxon>
        <taxon>Theropoda</taxon>
        <taxon>Coelurosauria</taxon>
        <taxon>Aves</taxon>
        <taxon>Neognathae</taxon>
        <taxon>Neoaves</taxon>
        <taxon>Telluraves</taxon>
        <taxon>Australaves</taxon>
        <taxon>Passeriformes</taxon>
        <taxon>Thraupidae</taxon>
        <taxon>Camarhynchus</taxon>
    </lineage>
</organism>
<reference evidence="2" key="1">
    <citation type="submission" date="2020-02" db="EMBL/GenBank/DDBJ databases">
        <authorList>
            <person name="Enbody D E."/>
            <person name="Pettersson E M."/>
        </authorList>
    </citation>
    <scope>NUCLEOTIDE SEQUENCE [LARGE SCALE GENOMIC DNA]</scope>
</reference>
<proteinExistence type="predicted"/>
<protein>
    <submittedName>
        <fullName evidence="2">Uncharacterized protein</fullName>
    </submittedName>
</protein>